<evidence type="ECO:0000256" key="8">
    <source>
        <dbReference type="ARBA" id="ARBA00023136"/>
    </source>
</evidence>
<sequence>MEVKELWATLEHAIKSYTGLSPATFFTFVAVAVAFYYVVSAYFEPAPVARKREVEAEPVEPLPPPVQLGEITEEELIAYDGSDPKKPLLMAIKGQIYDVTQSRMFYGPGGPYALFAGKDASRALAKMSFEQKDLTGDISGLGPFELEALQDWEYKFMSKYVKVGTVKKTVPVTDGSSETANASEITDESVEVSHTAESNNLTGSAKHDIEAVDRDGGFEIIAEPKLEKPKADVDKAEAEAVAEAKIEKLKEDDGDVEEEKKE</sequence>
<dbReference type="Pfam" id="PF00173">
    <property type="entry name" value="Cyt-b5"/>
    <property type="match status" value="1"/>
</dbReference>
<protein>
    <recommendedName>
        <fullName evidence="12">Cytochrome b5 heme-binding domain-containing protein</fullName>
    </recommendedName>
</protein>
<dbReference type="Gene3D" id="3.10.120.10">
    <property type="entry name" value="Cytochrome b5-like heme/steroid binding domain"/>
    <property type="match status" value="1"/>
</dbReference>
<dbReference type="PANTHER" id="PTHR10281:SF45">
    <property type="entry name" value="MEMBRANE STEROID-BINDING PROTEIN 2"/>
    <property type="match status" value="1"/>
</dbReference>
<dbReference type="InterPro" id="IPR050577">
    <property type="entry name" value="MAPR/NEUFC/NENF-like"/>
</dbReference>
<feature type="compositionally biased region" description="Polar residues" evidence="10">
    <location>
        <begin position="174"/>
        <end position="184"/>
    </location>
</feature>
<keyword evidence="4 11" id="KW-0812">Transmembrane</keyword>
<evidence type="ECO:0000313" key="14">
    <source>
        <dbReference type="Proteomes" id="UP000829196"/>
    </source>
</evidence>
<comment type="subcellular location">
    <subcellularLocation>
        <location evidence="1">Cell membrane</location>
        <topology evidence="1">Single-pass type II membrane protein</topology>
    </subcellularLocation>
</comment>
<keyword evidence="14" id="KW-1185">Reference proteome</keyword>
<dbReference type="FunFam" id="3.10.120.10:FF:000006">
    <property type="entry name" value="Membrane steroid-binding protein 1"/>
    <property type="match status" value="1"/>
</dbReference>
<dbReference type="SMART" id="SM01117">
    <property type="entry name" value="Cyt-b5"/>
    <property type="match status" value="1"/>
</dbReference>
<dbReference type="GO" id="GO:0005886">
    <property type="term" value="C:plasma membrane"/>
    <property type="evidence" value="ECO:0007669"/>
    <property type="project" value="UniProtKB-SubCell"/>
</dbReference>
<keyword evidence="2" id="KW-1003">Cell membrane</keyword>
<reference evidence="13" key="1">
    <citation type="journal article" date="2022" name="Front. Genet.">
        <title>Chromosome-Scale Assembly of the Dendrobium nobile Genome Provides Insights Into the Molecular Mechanism of the Biosynthesis of the Medicinal Active Ingredient of Dendrobium.</title>
        <authorList>
            <person name="Xu Q."/>
            <person name="Niu S.-C."/>
            <person name="Li K.-L."/>
            <person name="Zheng P.-J."/>
            <person name="Zhang X.-J."/>
            <person name="Jia Y."/>
            <person name="Liu Y."/>
            <person name="Niu Y.-X."/>
            <person name="Yu L.-H."/>
            <person name="Chen D.-F."/>
            <person name="Zhang G.-Q."/>
        </authorList>
    </citation>
    <scope>NUCLEOTIDE SEQUENCE</scope>
    <source>
        <tissue evidence="13">Leaf</tissue>
    </source>
</reference>
<keyword evidence="3" id="KW-0754">Steroid-binding</keyword>
<evidence type="ECO:0000256" key="9">
    <source>
        <dbReference type="ARBA" id="ARBA00038357"/>
    </source>
</evidence>
<dbReference type="InterPro" id="IPR036400">
    <property type="entry name" value="Cyt_B5-like_heme/steroid_sf"/>
</dbReference>
<evidence type="ECO:0000256" key="2">
    <source>
        <dbReference type="ARBA" id="ARBA00022475"/>
    </source>
</evidence>
<evidence type="ECO:0000259" key="12">
    <source>
        <dbReference type="SMART" id="SM01117"/>
    </source>
</evidence>
<organism evidence="13 14">
    <name type="scientific">Dendrobium nobile</name>
    <name type="common">Orchid</name>
    <dbReference type="NCBI Taxonomy" id="94219"/>
    <lineage>
        <taxon>Eukaryota</taxon>
        <taxon>Viridiplantae</taxon>
        <taxon>Streptophyta</taxon>
        <taxon>Embryophyta</taxon>
        <taxon>Tracheophyta</taxon>
        <taxon>Spermatophyta</taxon>
        <taxon>Magnoliopsida</taxon>
        <taxon>Liliopsida</taxon>
        <taxon>Asparagales</taxon>
        <taxon>Orchidaceae</taxon>
        <taxon>Epidendroideae</taxon>
        <taxon>Malaxideae</taxon>
        <taxon>Dendrobiinae</taxon>
        <taxon>Dendrobium</taxon>
    </lineage>
</organism>
<dbReference type="SUPFAM" id="SSF55856">
    <property type="entry name" value="Cytochrome b5-like heme/steroid binding domain"/>
    <property type="match status" value="1"/>
</dbReference>
<feature type="domain" description="Cytochrome b5 heme-binding" evidence="12">
    <location>
        <begin position="71"/>
        <end position="167"/>
    </location>
</feature>
<keyword evidence="7" id="KW-0446">Lipid-binding</keyword>
<accession>A0A8T3AYT0</accession>
<evidence type="ECO:0000256" key="6">
    <source>
        <dbReference type="ARBA" id="ARBA00022989"/>
    </source>
</evidence>
<evidence type="ECO:0000256" key="10">
    <source>
        <dbReference type="SAM" id="MobiDB-lite"/>
    </source>
</evidence>
<dbReference type="GO" id="GO:0005496">
    <property type="term" value="F:steroid binding"/>
    <property type="evidence" value="ECO:0007669"/>
    <property type="project" value="UniProtKB-KW"/>
</dbReference>
<dbReference type="OrthoDB" id="547796at2759"/>
<dbReference type="EMBL" id="JAGYWB010000014">
    <property type="protein sequence ID" value="KAI0499335.1"/>
    <property type="molecule type" value="Genomic_DNA"/>
</dbReference>
<evidence type="ECO:0000256" key="3">
    <source>
        <dbReference type="ARBA" id="ARBA00022665"/>
    </source>
</evidence>
<dbReference type="AlphaFoldDB" id="A0A8T3AYT0"/>
<evidence type="ECO:0000256" key="11">
    <source>
        <dbReference type="SAM" id="Phobius"/>
    </source>
</evidence>
<dbReference type="PANTHER" id="PTHR10281">
    <property type="entry name" value="MEMBRANE-ASSOCIATED PROGESTERONE RECEPTOR COMPONENT-RELATED"/>
    <property type="match status" value="1"/>
</dbReference>
<evidence type="ECO:0000256" key="7">
    <source>
        <dbReference type="ARBA" id="ARBA00023121"/>
    </source>
</evidence>
<keyword evidence="5" id="KW-0735">Signal-anchor</keyword>
<dbReference type="Proteomes" id="UP000829196">
    <property type="component" value="Unassembled WGS sequence"/>
</dbReference>
<feature type="transmembrane region" description="Helical" evidence="11">
    <location>
        <begin position="20"/>
        <end position="43"/>
    </location>
</feature>
<evidence type="ECO:0000256" key="5">
    <source>
        <dbReference type="ARBA" id="ARBA00022968"/>
    </source>
</evidence>
<keyword evidence="8 11" id="KW-0472">Membrane</keyword>
<dbReference type="GO" id="GO:0005783">
    <property type="term" value="C:endoplasmic reticulum"/>
    <property type="evidence" value="ECO:0007669"/>
    <property type="project" value="TreeGrafter"/>
</dbReference>
<name>A0A8T3AYT0_DENNO</name>
<proteinExistence type="inferred from homology"/>
<evidence type="ECO:0000256" key="4">
    <source>
        <dbReference type="ARBA" id="ARBA00022692"/>
    </source>
</evidence>
<feature type="region of interest" description="Disordered" evidence="10">
    <location>
        <begin position="174"/>
        <end position="198"/>
    </location>
</feature>
<evidence type="ECO:0000313" key="13">
    <source>
        <dbReference type="EMBL" id="KAI0499335.1"/>
    </source>
</evidence>
<gene>
    <name evidence="13" type="ORF">KFK09_020238</name>
</gene>
<keyword evidence="6 11" id="KW-1133">Transmembrane helix</keyword>
<dbReference type="InterPro" id="IPR001199">
    <property type="entry name" value="Cyt_B5-like_heme/steroid-bd"/>
</dbReference>
<comment type="caution">
    <text evidence="13">The sequence shown here is derived from an EMBL/GenBank/DDBJ whole genome shotgun (WGS) entry which is preliminary data.</text>
</comment>
<dbReference type="SMR" id="A0A8T3AYT0"/>
<comment type="similarity">
    <text evidence="9">Belongs to the cytochrome b5 family. MAPR subfamily.</text>
</comment>
<evidence type="ECO:0000256" key="1">
    <source>
        <dbReference type="ARBA" id="ARBA00004401"/>
    </source>
</evidence>